<name>A0A9W6XY84_9STRA</name>
<feature type="domain" description="Jacalin-type lectin" evidence="1">
    <location>
        <begin position="1"/>
        <end position="101"/>
    </location>
</feature>
<dbReference type="InterPro" id="IPR001229">
    <property type="entry name" value="Jacalin-like_lectin_dom"/>
</dbReference>
<accession>A0A9W6XY84</accession>
<organism evidence="2 3">
    <name type="scientific">Phytophthora fragariaefolia</name>
    <dbReference type="NCBI Taxonomy" id="1490495"/>
    <lineage>
        <taxon>Eukaryota</taxon>
        <taxon>Sar</taxon>
        <taxon>Stramenopiles</taxon>
        <taxon>Oomycota</taxon>
        <taxon>Peronosporomycetes</taxon>
        <taxon>Peronosporales</taxon>
        <taxon>Peronosporaceae</taxon>
        <taxon>Phytophthora</taxon>
    </lineage>
</organism>
<evidence type="ECO:0000259" key="1">
    <source>
        <dbReference type="PROSITE" id="PS51752"/>
    </source>
</evidence>
<keyword evidence="3" id="KW-1185">Reference proteome</keyword>
<dbReference type="Gene3D" id="2.100.10.30">
    <property type="entry name" value="Jacalin-like lectin domain"/>
    <property type="match status" value="1"/>
</dbReference>
<dbReference type="Proteomes" id="UP001165121">
    <property type="component" value="Unassembled WGS sequence"/>
</dbReference>
<evidence type="ECO:0000313" key="2">
    <source>
        <dbReference type="EMBL" id="GMF48038.1"/>
    </source>
</evidence>
<sequence>MSDSSATVYGSLFGNATAKSLAAKPTVTLELLPDEIVTRVGGRKGAWTDSITLYTNFGRTMTCGGKGGGEFSVSTPASSEIRSISFKVGGHLTGICVFVLESSTTKSLEGTMRCCFSLLLY</sequence>
<dbReference type="AlphaFoldDB" id="A0A9W6XY84"/>
<proteinExistence type="predicted"/>
<dbReference type="PROSITE" id="PS51752">
    <property type="entry name" value="JACALIN_LECTIN"/>
    <property type="match status" value="1"/>
</dbReference>
<dbReference type="EMBL" id="BSXT01002266">
    <property type="protein sequence ID" value="GMF48038.1"/>
    <property type="molecule type" value="Genomic_DNA"/>
</dbReference>
<dbReference type="InterPro" id="IPR036404">
    <property type="entry name" value="Jacalin-like_lectin_dom_sf"/>
</dbReference>
<reference evidence="2" key="1">
    <citation type="submission" date="2023-04" db="EMBL/GenBank/DDBJ databases">
        <title>Phytophthora fragariaefolia NBRC 109709.</title>
        <authorList>
            <person name="Ichikawa N."/>
            <person name="Sato H."/>
            <person name="Tonouchi N."/>
        </authorList>
    </citation>
    <scope>NUCLEOTIDE SEQUENCE</scope>
    <source>
        <strain evidence="2">NBRC 109709</strain>
    </source>
</reference>
<evidence type="ECO:0000313" key="3">
    <source>
        <dbReference type="Proteomes" id="UP001165121"/>
    </source>
</evidence>
<comment type="caution">
    <text evidence="2">The sequence shown here is derived from an EMBL/GenBank/DDBJ whole genome shotgun (WGS) entry which is preliminary data.</text>
</comment>
<dbReference type="Pfam" id="PF01419">
    <property type="entry name" value="Jacalin"/>
    <property type="match status" value="1"/>
</dbReference>
<gene>
    <name evidence="2" type="ORF">Pfra01_001838000</name>
</gene>
<dbReference type="OrthoDB" id="119284at2759"/>
<protein>
    <submittedName>
        <fullName evidence="2">Unnamed protein product</fullName>
    </submittedName>
</protein>
<dbReference type="SUPFAM" id="SSF51101">
    <property type="entry name" value="Mannose-binding lectins"/>
    <property type="match status" value="1"/>
</dbReference>